<dbReference type="InterPro" id="IPR027421">
    <property type="entry name" value="DNA_pol_lamdba_lyase_dom_sf"/>
</dbReference>
<reference evidence="2" key="2">
    <citation type="submission" date="2023-02" db="EMBL/GenBank/DDBJ databases">
        <authorList>
            <person name="Sun Q."/>
            <person name="Mori K."/>
        </authorList>
    </citation>
    <scope>NUCLEOTIDE SEQUENCE</scope>
    <source>
        <strain evidence="2">NBRC 110608</strain>
    </source>
</reference>
<gene>
    <name evidence="2" type="ORF">GCM10025872_31980</name>
</gene>
<dbReference type="InterPro" id="IPR016195">
    <property type="entry name" value="Pol/histidinol_Pase-like"/>
</dbReference>
<dbReference type="InterPro" id="IPR004013">
    <property type="entry name" value="PHP_dom"/>
</dbReference>
<dbReference type="Pfam" id="PF02811">
    <property type="entry name" value="PHP"/>
    <property type="match status" value="1"/>
</dbReference>
<dbReference type="Gene3D" id="1.10.150.110">
    <property type="entry name" value="DNA polymerase beta, N-terminal domain-like"/>
    <property type="match status" value="1"/>
</dbReference>
<reference evidence="2" key="1">
    <citation type="journal article" date="2014" name="Int. J. Syst. Evol. Microbiol.">
        <title>Complete genome of a new Firmicutes species belonging to the dominant human colonic microbiota ('Ruminococcus bicirculans') reveals two chromosomes and a selective capacity to utilize plant glucans.</title>
        <authorList>
            <consortium name="NISC Comparative Sequencing Program"/>
            <person name="Wegmann U."/>
            <person name="Louis P."/>
            <person name="Goesmann A."/>
            <person name="Henrissat B."/>
            <person name="Duncan S.H."/>
            <person name="Flint H.J."/>
        </authorList>
    </citation>
    <scope>NUCLEOTIDE SEQUENCE</scope>
    <source>
        <strain evidence="2">NBRC 110608</strain>
    </source>
</reference>
<evidence type="ECO:0000313" key="2">
    <source>
        <dbReference type="EMBL" id="BDZ59541.1"/>
    </source>
</evidence>
<dbReference type="PANTHER" id="PTHR36928:SF1">
    <property type="entry name" value="PHOSPHATASE YCDX-RELATED"/>
    <property type="match status" value="1"/>
</dbReference>
<dbReference type="Gene3D" id="3.20.20.140">
    <property type="entry name" value="Metal-dependent hydrolases"/>
    <property type="match status" value="1"/>
</dbReference>
<dbReference type="SUPFAM" id="SSF89550">
    <property type="entry name" value="PHP domain-like"/>
    <property type="match status" value="1"/>
</dbReference>
<evidence type="ECO:0000259" key="1">
    <source>
        <dbReference type="SMART" id="SM00481"/>
    </source>
</evidence>
<dbReference type="PANTHER" id="PTHR36928">
    <property type="entry name" value="PHOSPHATASE YCDX-RELATED"/>
    <property type="match status" value="1"/>
</dbReference>
<dbReference type="SUPFAM" id="SSF47802">
    <property type="entry name" value="DNA polymerase beta, N-terminal domain-like"/>
    <property type="match status" value="1"/>
</dbReference>
<dbReference type="InterPro" id="IPR050243">
    <property type="entry name" value="PHP_phosphatase"/>
</dbReference>
<name>A0ABN6YQX7_9MICO</name>
<dbReference type="EMBL" id="AP027735">
    <property type="protein sequence ID" value="BDZ59541.1"/>
    <property type="molecule type" value="Genomic_DNA"/>
</dbReference>
<accession>A0ABN6YQX7</accession>
<dbReference type="InterPro" id="IPR003141">
    <property type="entry name" value="Pol/His_phosphatase_N"/>
</dbReference>
<dbReference type="Pfam" id="PF14716">
    <property type="entry name" value="HHH_8"/>
    <property type="match status" value="1"/>
</dbReference>
<dbReference type="SMART" id="SM00481">
    <property type="entry name" value="POLIIIAc"/>
    <property type="match status" value="1"/>
</dbReference>
<proteinExistence type="predicted"/>
<sequence>MEPLDALRRIAFLLERSRAGTYRVKAFRTAADTVVKTPREELESRSAAGTLSDLPGIGKATEKVIREALAGQTPTYLVELEEAAPEHLTEGGLAYREALRGDCHCHSDWSDGGSPIQEMVATAMELGHEYLVLTDHSPGCASPTACPRSASASSCR</sequence>
<organism evidence="2">
    <name type="scientific">Barrientosiimonas endolithica</name>
    <dbReference type="NCBI Taxonomy" id="1535208"/>
    <lineage>
        <taxon>Bacteria</taxon>
        <taxon>Bacillati</taxon>
        <taxon>Actinomycetota</taxon>
        <taxon>Actinomycetes</taxon>
        <taxon>Micrococcales</taxon>
        <taxon>Dermacoccaceae</taxon>
        <taxon>Barrientosiimonas</taxon>
    </lineage>
</organism>
<protein>
    <recommendedName>
        <fullName evidence="1">Polymerase/histidinol phosphatase N-terminal domain-containing protein</fullName>
    </recommendedName>
</protein>
<feature type="domain" description="Polymerase/histidinol phosphatase N-terminal" evidence="1">
    <location>
        <begin position="101"/>
        <end position="154"/>
    </location>
</feature>
<dbReference type="InterPro" id="IPR010996">
    <property type="entry name" value="HHH_MUS81"/>
</dbReference>